<proteinExistence type="predicted"/>
<dbReference type="RefSeq" id="WP_263336686.1">
    <property type="nucleotide sequence ID" value="NZ_JAGSYH010000003.1"/>
</dbReference>
<comment type="caution">
    <text evidence="1">The sequence shown here is derived from an EMBL/GenBank/DDBJ whole genome shotgun (WGS) entry which is preliminary data.</text>
</comment>
<evidence type="ECO:0000313" key="1">
    <source>
        <dbReference type="EMBL" id="MFC5862796.1"/>
    </source>
</evidence>
<organism evidence="1 2">
    <name type="scientific">Acidicapsa dinghuensis</name>
    <dbReference type="NCBI Taxonomy" id="2218256"/>
    <lineage>
        <taxon>Bacteria</taxon>
        <taxon>Pseudomonadati</taxon>
        <taxon>Acidobacteriota</taxon>
        <taxon>Terriglobia</taxon>
        <taxon>Terriglobales</taxon>
        <taxon>Acidobacteriaceae</taxon>
        <taxon>Acidicapsa</taxon>
    </lineage>
</organism>
<accession>A0ABW1EES7</accession>
<dbReference type="Proteomes" id="UP001596091">
    <property type="component" value="Unassembled WGS sequence"/>
</dbReference>
<keyword evidence="2" id="KW-1185">Reference proteome</keyword>
<dbReference type="EMBL" id="JBHSPH010000002">
    <property type="protein sequence ID" value="MFC5862796.1"/>
    <property type="molecule type" value="Genomic_DNA"/>
</dbReference>
<name>A0ABW1EES7_9BACT</name>
<gene>
    <name evidence="1" type="ORF">ACFPT7_10880</name>
</gene>
<evidence type="ECO:0000313" key="2">
    <source>
        <dbReference type="Proteomes" id="UP001596091"/>
    </source>
</evidence>
<sequence length="146" mass="16440">MANGGRKLDLILNDIETNCEPSRYAAACLPFMVECASLIESELPRIAFESLQTAKSYLRQEAGTVSVQQALSECWRELDKKKRTTSFDDPEVCAIRAVICILHDQVHSEPDDLVDRMSNFLEILNGVVPREAEQESLLRLYFSGCI</sequence>
<reference evidence="2" key="1">
    <citation type="journal article" date="2019" name="Int. J. Syst. Evol. Microbiol.">
        <title>The Global Catalogue of Microorganisms (GCM) 10K type strain sequencing project: providing services to taxonomists for standard genome sequencing and annotation.</title>
        <authorList>
            <consortium name="The Broad Institute Genomics Platform"/>
            <consortium name="The Broad Institute Genome Sequencing Center for Infectious Disease"/>
            <person name="Wu L."/>
            <person name="Ma J."/>
        </authorList>
    </citation>
    <scope>NUCLEOTIDE SEQUENCE [LARGE SCALE GENOMIC DNA]</scope>
    <source>
        <strain evidence="2">JCM 4087</strain>
    </source>
</reference>
<protein>
    <submittedName>
        <fullName evidence="1">Uncharacterized protein</fullName>
    </submittedName>
</protein>